<evidence type="ECO:0000313" key="14">
    <source>
        <dbReference type="Proteomes" id="UP000519004"/>
    </source>
</evidence>
<feature type="compositionally biased region" description="Pro residues" evidence="11">
    <location>
        <begin position="86"/>
        <end position="98"/>
    </location>
</feature>
<keyword evidence="10" id="KW-0735">Signal-anchor</keyword>
<evidence type="ECO:0000256" key="10">
    <source>
        <dbReference type="RuleBase" id="RU362123"/>
    </source>
</evidence>
<name>A0A7W7XYY1_9GAMM</name>
<comment type="caution">
    <text evidence="13">The sequence shown here is derived from an EMBL/GenBank/DDBJ whole genome shotgun (WGS) entry which is preliminary data.</text>
</comment>
<accession>A0A7W7XYY1</accession>
<dbReference type="EMBL" id="JACHHX010000004">
    <property type="protein sequence ID" value="MBB5014893.1"/>
    <property type="molecule type" value="Genomic_DNA"/>
</dbReference>
<dbReference type="Gene3D" id="3.30.1150.10">
    <property type="match status" value="1"/>
</dbReference>
<evidence type="ECO:0000256" key="7">
    <source>
        <dbReference type="ARBA" id="ARBA00022927"/>
    </source>
</evidence>
<feature type="transmembrane region" description="Helical" evidence="10">
    <location>
        <begin position="25"/>
        <end position="45"/>
    </location>
</feature>
<evidence type="ECO:0000256" key="8">
    <source>
        <dbReference type="ARBA" id="ARBA00022989"/>
    </source>
</evidence>
<reference evidence="13 14" key="1">
    <citation type="submission" date="2020-08" db="EMBL/GenBank/DDBJ databases">
        <title>Genomic Encyclopedia of Type Strains, Phase IV (KMG-IV): sequencing the most valuable type-strain genomes for metagenomic binning, comparative biology and taxonomic classification.</title>
        <authorList>
            <person name="Goeker M."/>
        </authorList>
    </citation>
    <scope>NUCLEOTIDE SEQUENCE [LARGE SCALE GENOMIC DNA]</scope>
    <source>
        <strain evidence="13 14">DSM 25897</strain>
    </source>
</reference>
<dbReference type="AlphaFoldDB" id="A0A7W7XYY1"/>
<comment type="function">
    <text evidence="10">Interacts with outer membrane receptor proteins that carry out high-affinity binding and energy dependent uptake into the periplasmic space of specific substrates. It could act to transduce energy from the cytoplasmic membrane to specific energy-requiring processes in the outer membrane, resulting in the release into the periplasm of ligands bound by these outer membrane proteins.</text>
</comment>
<keyword evidence="7 10" id="KW-0653">Protein transport</keyword>
<dbReference type="InterPro" id="IPR006260">
    <property type="entry name" value="TonB/TolA_C"/>
</dbReference>
<evidence type="ECO:0000256" key="9">
    <source>
        <dbReference type="ARBA" id="ARBA00023136"/>
    </source>
</evidence>
<dbReference type="GO" id="GO:0015891">
    <property type="term" value="P:siderophore transport"/>
    <property type="evidence" value="ECO:0007669"/>
    <property type="project" value="InterPro"/>
</dbReference>
<evidence type="ECO:0000256" key="6">
    <source>
        <dbReference type="ARBA" id="ARBA00022692"/>
    </source>
</evidence>
<comment type="similarity">
    <text evidence="2 10">Belongs to the TonB family.</text>
</comment>
<keyword evidence="3 10" id="KW-0813">Transport</keyword>
<dbReference type="Pfam" id="PF03544">
    <property type="entry name" value="TonB_C"/>
    <property type="match status" value="1"/>
</dbReference>
<dbReference type="PANTHER" id="PTHR33446">
    <property type="entry name" value="PROTEIN TONB-RELATED"/>
    <property type="match status" value="1"/>
</dbReference>
<evidence type="ECO:0000256" key="1">
    <source>
        <dbReference type="ARBA" id="ARBA00004383"/>
    </source>
</evidence>
<evidence type="ECO:0000256" key="4">
    <source>
        <dbReference type="ARBA" id="ARBA00022475"/>
    </source>
</evidence>
<dbReference type="InterPro" id="IPR037682">
    <property type="entry name" value="TonB_C"/>
</dbReference>
<keyword evidence="4 10" id="KW-1003">Cell membrane</keyword>
<evidence type="ECO:0000256" key="5">
    <source>
        <dbReference type="ARBA" id="ARBA00022519"/>
    </source>
</evidence>
<proteinExistence type="inferred from homology"/>
<dbReference type="GO" id="GO:0098797">
    <property type="term" value="C:plasma membrane protein complex"/>
    <property type="evidence" value="ECO:0007669"/>
    <property type="project" value="TreeGrafter"/>
</dbReference>
<dbReference type="RefSeq" id="WP_221301135.1">
    <property type="nucleotide sequence ID" value="NZ_JACHHX010000004.1"/>
</dbReference>
<sequence length="209" mass="22126">MAATEPTPASHEAGNRWRALTRHPAARAAGVFALALALGVLLGLLRFGLPETNRPPPPPPDPAPAAGTTPTLPTPPGPAPDLAIPEAPPAGMRPPPYVDPRIVDQAPASTPGDTVVVSERQARPLPNQPAPGYPSQALRRRIEGEVLLRVEVDARGRPTRVQVERGSGARQLDAAAVAAVRRWRFEPALHDGQPVPSSVLIPIAFRLER</sequence>
<organism evidence="13 14">
    <name type="scientific">Rehaibacterium terrae</name>
    <dbReference type="NCBI Taxonomy" id="1341696"/>
    <lineage>
        <taxon>Bacteria</taxon>
        <taxon>Pseudomonadati</taxon>
        <taxon>Pseudomonadota</taxon>
        <taxon>Gammaproteobacteria</taxon>
        <taxon>Lysobacterales</taxon>
        <taxon>Lysobacteraceae</taxon>
        <taxon>Rehaibacterium</taxon>
    </lineage>
</organism>
<keyword evidence="9 10" id="KW-0472">Membrane</keyword>
<feature type="region of interest" description="Disordered" evidence="11">
    <location>
        <begin position="52"/>
        <end position="116"/>
    </location>
</feature>
<gene>
    <name evidence="13" type="ORF">HNQ58_000770</name>
</gene>
<comment type="subcellular location">
    <subcellularLocation>
        <location evidence="1 10">Cell inner membrane</location>
        <topology evidence="1 10">Single-pass membrane protein</topology>
        <orientation evidence="1 10">Periplasmic side</orientation>
    </subcellularLocation>
</comment>
<dbReference type="GO" id="GO:0015031">
    <property type="term" value="P:protein transport"/>
    <property type="evidence" value="ECO:0007669"/>
    <property type="project" value="UniProtKB-UniRule"/>
</dbReference>
<dbReference type="PROSITE" id="PS52015">
    <property type="entry name" value="TONB_CTD"/>
    <property type="match status" value="1"/>
</dbReference>
<evidence type="ECO:0000256" key="2">
    <source>
        <dbReference type="ARBA" id="ARBA00006555"/>
    </source>
</evidence>
<dbReference type="GO" id="GO:0030288">
    <property type="term" value="C:outer membrane-bounded periplasmic space"/>
    <property type="evidence" value="ECO:0007669"/>
    <property type="project" value="InterPro"/>
</dbReference>
<dbReference type="PRINTS" id="PR01374">
    <property type="entry name" value="TONBPROTEIN"/>
</dbReference>
<evidence type="ECO:0000313" key="13">
    <source>
        <dbReference type="EMBL" id="MBB5014893.1"/>
    </source>
</evidence>
<dbReference type="PANTHER" id="PTHR33446:SF2">
    <property type="entry name" value="PROTEIN TONB"/>
    <property type="match status" value="1"/>
</dbReference>
<feature type="domain" description="TonB C-terminal" evidence="12">
    <location>
        <begin position="118"/>
        <end position="209"/>
    </location>
</feature>
<keyword evidence="8 10" id="KW-1133">Transmembrane helix</keyword>
<keyword evidence="5 10" id="KW-0997">Cell inner membrane</keyword>
<protein>
    <recommendedName>
        <fullName evidence="10">Protein TonB</fullName>
    </recommendedName>
</protein>
<dbReference type="Proteomes" id="UP000519004">
    <property type="component" value="Unassembled WGS sequence"/>
</dbReference>
<dbReference type="GO" id="GO:0031992">
    <property type="term" value="F:energy transducer activity"/>
    <property type="evidence" value="ECO:0007669"/>
    <property type="project" value="InterPro"/>
</dbReference>
<evidence type="ECO:0000256" key="3">
    <source>
        <dbReference type="ARBA" id="ARBA00022448"/>
    </source>
</evidence>
<dbReference type="NCBIfam" id="TIGR01352">
    <property type="entry name" value="tonB_Cterm"/>
    <property type="match status" value="1"/>
</dbReference>
<evidence type="ECO:0000259" key="12">
    <source>
        <dbReference type="PROSITE" id="PS52015"/>
    </source>
</evidence>
<dbReference type="InterPro" id="IPR003538">
    <property type="entry name" value="TonB"/>
</dbReference>
<dbReference type="SUPFAM" id="SSF74653">
    <property type="entry name" value="TolA/TonB C-terminal domain"/>
    <property type="match status" value="1"/>
</dbReference>
<dbReference type="InterPro" id="IPR051045">
    <property type="entry name" value="TonB-dependent_transducer"/>
</dbReference>
<dbReference type="GO" id="GO:0055085">
    <property type="term" value="P:transmembrane transport"/>
    <property type="evidence" value="ECO:0007669"/>
    <property type="project" value="InterPro"/>
</dbReference>
<evidence type="ECO:0000256" key="11">
    <source>
        <dbReference type="SAM" id="MobiDB-lite"/>
    </source>
</evidence>
<feature type="compositionally biased region" description="Pro residues" evidence="11">
    <location>
        <begin position="53"/>
        <end position="63"/>
    </location>
</feature>
<keyword evidence="14" id="KW-1185">Reference proteome</keyword>
<keyword evidence="6 10" id="KW-0812">Transmembrane</keyword>